<feature type="compositionally biased region" description="Polar residues" evidence="1">
    <location>
        <begin position="21"/>
        <end position="30"/>
    </location>
</feature>
<dbReference type="SUPFAM" id="SSF48208">
    <property type="entry name" value="Six-hairpin glycosidases"/>
    <property type="match status" value="1"/>
</dbReference>
<name>A0A317CZE8_9ACTN</name>
<proteinExistence type="predicted"/>
<dbReference type="EMBL" id="QGKS01000450">
    <property type="protein sequence ID" value="PWR07998.1"/>
    <property type="molecule type" value="Genomic_DNA"/>
</dbReference>
<dbReference type="AlphaFoldDB" id="A0A317CZE8"/>
<evidence type="ECO:0000313" key="2">
    <source>
        <dbReference type="EMBL" id="PWR07998.1"/>
    </source>
</evidence>
<accession>A0A317CZE8</accession>
<reference evidence="2 3" key="1">
    <citation type="submission" date="2018-05" db="EMBL/GenBank/DDBJ databases">
        <title>Micromonosporas from Atacama Desert.</title>
        <authorList>
            <person name="Carro L."/>
            <person name="Golinska P."/>
            <person name="Klenk H.-P."/>
            <person name="Goodfellow M."/>
        </authorList>
    </citation>
    <scope>NUCLEOTIDE SEQUENCE [LARGE SCALE GENOMIC DNA]</scope>
    <source>
        <strain evidence="2 3">4G51</strain>
    </source>
</reference>
<feature type="region of interest" description="Disordered" evidence="1">
    <location>
        <begin position="14"/>
        <end position="49"/>
    </location>
</feature>
<sequence length="875" mass="96231">MLVVLSAPVTARAVVSPGTGPASQSSTGESASAEPPTVQALRDTGPDQRRWMSLPGSRVVVNPYNFNLLGANRTPGMEKPTAYSNGPQLPMNVGYYVGDRAEEIPQAASLYMRDGERTPRLRSALDDDFSTLSGEWDVSPQLSTELIDGQAKLTVHDTIAASISRSLEINVDQTPFLQITVPRTEGKWSLQVRDGAQSPLIFLQRDTDQTGAFTFDLPRATGWHGTKSFWLSFVAIYQERPTYLDHLRIVGVDSPMQTAASFETEWLPGELPFHATYPNGVALSGSDAFHDRDTVVRSIDLQPSSGEGNPVPVVTVAGKFAGKPSWDRKSRTLTVTSAGYSYAVSFSLPLSGEPRLYRSAVDFLLQNPSQEVDGEGFWSVDIPLPVARRSGPAELGMSIAFAPGDNAGALARERASRPVLDGTWRGAVSEQTRFWDRLLAGVPQPHDFAVHGVPASGVTPDEVRREYYTAWVHIASNVLPPMPETGFHYPQIANGKASLWNFGAPGAKPSAQWESVLEMQFFAYVDPDLAWQAYKGLLSLVSHDGEMGGESLPSRKAQTADVLYRLTGDQASLRSFYPALKRHLLWERDNPRWICCGEDPAVDFPNERDSDFVVSLLVDMRYAREIAGILKIPGEVEFWNQQRTQLFENYLRWLWPSTSDPVQYHFVGEERCNYRGDCRGNDLDVAIGLNVELLDSEHAAGLTNRFDASYDPTDDFAGFTETRYPEFSLASYGLLAHGMPERTAVLANAYLRDIVRAHMFAESYVPHEGTIRPTGVRPSSFAAMTVIDAVWMKNGYRADLGWPHFVALPGETGGLDGIRILGRRLNENIAPAAAELRLSGSLISPVESCQRLRLPVGETIALPQPCIAGRQQLPG</sequence>
<organism evidence="2 3">
    <name type="scientific">Micromonospora sicca</name>
    <dbReference type="NCBI Taxonomy" id="2202420"/>
    <lineage>
        <taxon>Bacteria</taxon>
        <taxon>Bacillati</taxon>
        <taxon>Actinomycetota</taxon>
        <taxon>Actinomycetes</taxon>
        <taxon>Micromonosporales</taxon>
        <taxon>Micromonosporaceae</taxon>
        <taxon>Micromonospora</taxon>
    </lineage>
</organism>
<gene>
    <name evidence="2" type="ORF">DKT69_33515</name>
</gene>
<evidence type="ECO:0000256" key="1">
    <source>
        <dbReference type="SAM" id="MobiDB-lite"/>
    </source>
</evidence>
<dbReference type="Gene3D" id="1.50.10.10">
    <property type="match status" value="1"/>
</dbReference>
<dbReference type="GO" id="GO:0005975">
    <property type="term" value="P:carbohydrate metabolic process"/>
    <property type="evidence" value="ECO:0007669"/>
    <property type="project" value="InterPro"/>
</dbReference>
<dbReference type="InterPro" id="IPR008928">
    <property type="entry name" value="6-hairpin_glycosidase_sf"/>
</dbReference>
<evidence type="ECO:0000313" key="3">
    <source>
        <dbReference type="Proteomes" id="UP000246050"/>
    </source>
</evidence>
<protein>
    <submittedName>
        <fullName evidence="2">Uncharacterized protein</fullName>
    </submittedName>
</protein>
<comment type="caution">
    <text evidence="2">The sequence shown here is derived from an EMBL/GenBank/DDBJ whole genome shotgun (WGS) entry which is preliminary data.</text>
</comment>
<dbReference type="Proteomes" id="UP000246050">
    <property type="component" value="Unassembled WGS sequence"/>
</dbReference>
<dbReference type="InterPro" id="IPR012341">
    <property type="entry name" value="6hp_glycosidase-like_sf"/>
</dbReference>